<feature type="domain" description="Phosphatase 2A Regulatory Subunit A helical" evidence="3">
    <location>
        <begin position="253"/>
        <end position="328"/>
    </location>
</feature>
<dbReference type="OrthoDB" id="242910at2759"/>
<dbReference type="Proteomes" id="UP000076532">
    <property type="component" value="Unassembled WGS sequence"/>
</dbReference>
<dbReference type="InterPro" id="IPR045162">
    <property type="entry name" value="Vps15-like"/>
</dbReference>
<evidence type="ECO:0000313" key="4">
    <source>
        <dbReference type="EMBL" id="KZP16224.1"/>
    </source>
</evidence>
<dbReference type="STRING" id="436010.A0A166EXP6"/>
<feature type="region of interest" description="Disordered" evidence="2">
    <location>
        <begin position="380"/>
        <end position="399"/>
    </location>
</feature>
<dbReference type="AlphaFoldDB" id="A0A166EXP6"/>
<dbReference type="PANTHER" id="PTHR17583">
    <property type="entry name" value="PHOSPHOINOSITIDE 3-KINASE REGULATORY SUBUNIT 4"/>
    <property type="match status" value="1"/>
</dbReference>
<dbReference type="GO" id="GO:0034272">
    <property type="term" value="C:phosphatidylinositol 3-kinase complex, class III, type II"/>
    <property type="evidence" value="ECO:0007669"/>
    <property type="project" value="TreeGrafter"/>
</dbReference>
<evidence type="ECO:0000259" key="3">
    <source>
        <dbReference type="Pfam" id="PF22956"/>
    </source>
</evidence>
<keyword evidence="5" id="KW-1185">Reference proteome</keyword>
<evidence type="ECO:0000313" key="5">
    <source>
        <dbReference type="Proteomes" id="UP000076532"/>
    </source>
</evidence>
<sequence length="417" mass="46582">MQISNVKERNHLQFLWKNVVLVWYRELQEARYEGDFPARRGGWNMREVAPFVQKAIAAVLSKLQATLPTEVRVTPPRPFIVVAVGRWSSQVSSPTPDSVGTVMAMWERGGRRRVVNEAMNVFGAGCVIAELFLEDAPGFTAHTRQLFKSREGELSVDGTLILGTIEDEGVRTMAVRYLEMPQALKANGIFKLTTKAKEVDDVHHEVSWELGRPRRQACHVPQHIVPEYLPRAAADQRRPPQSHDNVFERAWQYALFEGVVDVAACAGVRSLEEHIRHLMIQTLSDVEETVVSKVLAALTSLCELGSFQKMRIWELMSATLGFLYHPNICFASRDGTSRTEATLIPHLGSHSDAITGLAVSPDHMSFVFSSDDDKTCGWSGMSPVSRGTPVQRCRPSLSRSGRAMGRYPFGSSTFSTW</sequence>
<name>A0A166EXP6_9AGAM</name>
<keyword evidence="1" id="KW-0677">Repeat</keyword>
<dbReference type="EMBL" id="KV417596">
    <property type="protein sequence ID" value="KZP16224.1"/>
    <property type="molecule type" value="Genomic_DNA"/>
</dbReference>
<accession>A0A166EXP6</accession>
<dbReference type="GO" id="GO:0004674">
    <property type="term" value="F:protein serine/threonine kinase activity"/>
    <property type="evidence" value="ECO:0007669"/>
    <property type="project" value="InterPro"/>
</dbReference>
<dbReference type="GO" id="GO:0016236">
    <property type="term" value="P:macroautophagy"/>
    <property type="evidence" value="ECO:0007669"/>
    <property type="project" value="InterPro"/>
</dbReference>
<reference evidence="4 5" key="1">
    <citation type="journal article" date="2016" name="Mol. Biol. Evol.">
        <title>Comparative Genomics of Early-Diverging Mushroom-Forming Fungi Provides Insights into the Origins of Lignocellulose Decay Capabilities.</title>
        <authorList>
            <person name="Nagy L.G."/>
            <person name="Riley R."/>
            <person name="Tritt A."/>
            <person name="Adam C."/>
            <person name="Daum C."/>
            <person name="Floudas D."/>
            <person name="Sun H."/>
            <person name="Yadav J.S."/>
            <person name="Pangilinan J."/>
            <person name="Larsson K.H."/>
            <person name="Matsuura K."/>
            <person name="Barry K."/>
            <person name="Labutti K."/>
            <person name="Kuo R."/>
            <person name="Ohm R.A."/>
            <person name="Bhattacharya S.S."/>
            <person name="Shirouzu T."/>
            <person name="Yoshinaga Y."/>
            <person name="Martin F.M."/>
            <person name="Grigoriev I.V."/>
            <person name="Hibbett D.S."/>
        </authorList>
    </citation>
    <scope>NUCLEOTIDE SEQUENCE [LARGE SCALE GENOMIC DNA]</scope>
    <source>
        <strain evidence="4 5">CBS 109695</strain>
    </source>
</reference>
<proteinExistence type="predicted"/>
<dbReference type="InterPro" id="IPR055231">
    <property type="entry name" value="2AA_helical"/>
</dbReference>
<gene>
    <name evidence="4" type="ORF">FIBSPDRAFT_1047694</name>
</gene>
<dbReference type="GO" id="GO:0071561">
    <property type="term" value="C:nucleus-vacuole junction"/>
    <property type="evidence" value="ECO:0007669"/>
    <property type="project" value="TreeGrafter"/>
</dbReference>
<protein>
    <recommendedName>
        <fullName evidence="3">Phosphatase 2A Regulatory Subunit A helical domain-containing protein</fullName>
    </recommendedName>
</protein>
<organism evidence="4 5">
    <name type="scientific">Athelia psychrophila</name>
    <dbReference type="NCBI Taxonomy" id="1759441"/>
    <lineage>
        <taxon>Eukaryota</taxon>
        <taxon>Fungi</taxon>
        <taxon>Dikarya</taxon>
        <taxon>Basidiomycota</taxon>
        <taxon>Agaricomycotina</taxon>
        <taxon>Agaricomycetes</taxon>
        <taxon>Agaricomycetidae</taxon>
        <taxon>Atheliales</taxon>
        <taxon>Atheliaceae</taxon>
        <taxon>Athelia</taxon>
    </lineage>
</organism>
<evidence type="ECO:0000256" key="2">
    <source>
        <dbReference type="SAM" id="MobiDB-lite"/>
    </source>
</evidence>
<dbReference type="GO" id="GO:0005770">
    <property type="term" value="C:late endosome"/>
    <property type="evidence" value="ECO:0007669"/>
    <property type="project" value="TreeGrafter"/>
</dbReference>
<dbReference type="PANTHER" id="PTHR17583:SF0">
    <property type="entry name" value="PHOSPHOINOSITIDE 3-KINASE REGULATORY SUBUNIT 4"/>
    <property type="match status" value="1"/>
</dbReference>
<dbReference type="GO" id="GO:0006623">
    <property type="term" value="P:protein targeting to vacuole"/>
    <property type="evidence" value="ECO:0007669"/>
    <property type="project" value="TreeGrafter"/>
</dbReference>
<dbReference type="GO" id="GO:0045324">
    <property type="term" value="P:late endosome to vacuole transport"/>
    <property type="evidence" value="ECO:0007669"/>
    <property type="project" value="InterPro"/>
</dbReference>
<dbReference type="GO" id="GO:0034271">
    <property type="term" value="C:phosphatidylinositol 3-kinase complex, class III, type I"/>
    <property type="evidence" value="ECO:0007669"/>
    <property type="project" value="TreeGrafter"/>
</dbReference>
<evidence type="ECO:0000256" key="1">
    <source>
        <dbReference type="ARBA" id="ARBA00022737"/>
    </source>
</evidence>
<dbReference type="Pfam" id="PF22956">
    <property type="entry name" value="VPS15-like_hel"/>
    <property type="match status" value="1"/>
</dbReference>